<feature type="domain" description="Small ribosomal subunit protein uS7" evidence="7">
    <location>
        <begin position="40"/>
        <end position="187"/>
    </location>
</feature>
<keyword evidence="2 6" id="KW-0699">rRNA-binding</keyword>
<reference evidence="8 9" key="1">
    <citation type="journal article" date="2015" name="Nature">
        <title>rRNA introns, odd ribosomes, and small enigmatic genomes across a large radiation of phyla.</title>
        <authorList>
            <person name="Brown C.T."/>
            <person name="Hug L.A."/>
            <person name="Thomas B.C."/>
            <person name="Sharon I."/>
            <person name="Castelle C.J."/>
            <person name="Singh A."/>
            <person name="Wilkins M.J."/>
            <person name="Williams K.H."/>
            <person name="Banfield J.F."/>
        </authorList>
    </citation>
    <scope>NUCLEOTIDE SEQUENCE [LARGE SCALE GENOMIC DNA]</scope>
</reference>
<accession>A0A0G0D583</accession>
<keyword evidence="5 6" id="KW-0687">Ribonucleoprotein</keyword>
<dbReference type="GO" id="GO:0000049">
    <property type="term" value="F:tRNA binding"/>
    <property type="evidence" value="ECO:0007669"/>
    <property type="project" value="UniProtKB-UniRule"/>
</dbReference>
<sequence>MPPELINELAQDQNTEQRNRELNRREQKFLFRTTNKNMPRHSYKKRVFKKDKLFDSLEVAKLINYIMINGKKSVAEGLVYKVMDELKKQFDEPLKLLHLAIENVAPIHEVKARRLGGASYLVPTEVRRERKLKLALNWIIDAAKARTNKEFHTFDQKLLAEIVEASKNQGAAIAKKLQTEKLADANKAFSHLKW</sequence>
<evidence type="ECO:0000313" key="9">
    <source>
        <dbReference type="Proteomes" id="UP000034045"/>
    </source>
</evidence>
<dbReference type="PANTHER" id="PTHR11205">
    <property type="entry name" value="RIBOSOMAL PROTEIN S7"/>
    <property type="match status" value="1"/>
</dbReference>
<evidence type="ECO:0000256" key="6">
    <source>
        <dbReference type="HAMAP-Rule" id="MF_00480"/>
    </source>
</evidence>
<dbReference type="GO" id="GO:0015935">
    <property type="term" value="C:small ribosomal subunit"/>
    <property type="evidence" value="ECO:0007669"/>
    <property type="project" value="InterPro"/>
</dbReference>
<dbReference type="CDD" id="cd14869">
    <property type="entry name" value="uS7_Bacteria"/>
    <property type="match status" value="1"/>
</dbReference>
<dbReference type="InterPro" id="IPR005717">
    <property type="entry name" value="Ribosomal_uS7_bac/org-type"/>
</dbReference>
<dbReference type="GO" id="GO:0003735">
    <property type="term" value="F:structural constituent of ribosome"/>
    <property type="evidence" value="ECO:0007669"/>
    <property type="project" value="InterPro"/>
</dbReference>
<comment type="subunit">
    <text evidence="6">Part of the 30S ribosomal subunit. Contacts proteins S9 and S11.</text>
</comment>
<dbReference type="Proteomes" id="UP000034045">
    <property type="component" value="Unassembled WGS sequence"/>
</dbReference>
<dbReference type="AlphaFoldDB" id="A0A0G0D583"/>
<dbReference type="Gene3D" id="1.10.455.10">
    <property type="entry name" value="Ribosomal protein S7 domain"/>
    <property type="match status" value="1"/>
</dbReference>
<comment type="caution">
    <text evidence="8">The sequence shown here is derived from an EMBL/GenBank/DDBJ whole genome shotgun (WGS) entry which is preliminary data.</text>
</comment>
<comment type="function">
    <text evidence="6">One of the primary rRNA binding proteins, it binds directly to 16S rRNA where it nucleates assembly of the head domain of the 30S subunit. Is located at the subunit interface close to the decoding center, probably blocks exit of the E-site tRNA.</text>
</comment>
<proteinExistence type="inferred from homology"/>
<dbReference type="GO" id="GO:0006412">
    <property type="term" value="P:translation"/>
    <property type="evidence" value="ECO:0007669"/>
    <property type="project" value="UniProtKB-UniRule"/>
</dbReference>
<dbReference type="Pfam" id="PF00177">
    <property type="entry name" value="Ribosomal_S7"/>
    <property type="match status" value="1"/>
</dbReference>
<evidence type="ECO:0000256" key="5">
    <source>
        <dbReference type="ARBA" id="ARBA00023274"/>
    </source>
</evidence>
<protein>
    <recommendedName>
        <fullName evidence="6">Small ribosomal subunit protein uS7</fullName>
    </recommendedName>
</protein>
<evidence type="ECO:0000256" key="3">
    <source>
        <dbReference type="ARBA" id="ARBA00022884"/>
    </source>
</evidence>
<dbReference type="InterPro" id="IPR023798">
    <property type="entry name" value="Ribosomal_uS7_dom"/>
</dbReference>
<keyword evidence="3 6" id="KW-0694">RNA-binding</keyword>
<evidence type="ECO:0000256" key="1">
    <source>
        <dbReference type="ARBA" id="ARBA00007151"/>
    </source>
</evidence>
<dbReference type="GO" id="GO:0019843">
    <property type="term" value="F:rRNA binding"/>
    <property type="evidence" value="ECO:0007669"/>
    <property type="project" value="UniProtKB-UniRule"/>
</dbReference>
<dbReference type="HAMAP" id="MF_00480_B">
    <property type="entry name" value="Ribosomal_uS7_B"/>
    <property type="match status" value="1"/>
</dbReference>
<dbReference type="InterPro" id="IPR000235">
    <property type="entry name" value="Ribosomal_uS7"/>
</dbReference>
<keyword evidence="4 6" id="KW-0689">Ribosomal protein</keyword>
<evidence type="ECO:0000259" key="7">
    <source>
        <dbReference type="Pfam" id="PF00177"/>
    </source>
</evidence>
<evidence type="ECO:0000256" key="4">
    <source>
        <dbReference type="ARBA" id="ARBA00022980"/>
    </source>
</evidence>
<dbReference type="EMBL" id="LBPD01000024">
    <property type="protein sequence ID" value="KKP50687.1"/>
    <property type="molecule type" value="Genomic_DNA"/>
</dbReference>
<dbReference type="PIRSF" id="PIRSF002122">
    <property type="entry name" value="RPS7p_RPS7a_RPS5e_RPS7o"/>
    <property type="match status" value="1"/>
</dbReference>
<name>A0A0G0D583_9BACT</name>
<gene>
    <name evidence="6" type="primary">rpsG</name>
    <name evidence="8" type="ORF">UR42_C0024G0013</name>
</gene>
<organism evidence="8 9">
    <name type="scientific">Candidatus Roizmanbacteria bacterium GW2011_GWA2_33_33</name>
    <dbReference type="NCBI Taxonomy" id="1618476"/>
    <lineage>
        <taxon>Bacteria</taxon>
        <taxon>Candidatus Roizmaniibacteriota</taxon>
    </lineage>
</organism>
<evidence type="ECO:0000313" key="8">
    <source>
        <dbReference type="EMBL" id="KKP50687.1"/>
    </source>
</evidence>
<dbReference type="SUPFAM" id="SSF47973">
    <property type="entry name" value="Ribosomal protein S7"/>
    <property type="match status" value="1"/>
</dbReference>
<keyword evidence="6" id="KW-0820">tRNA-binding</keyword>
<comment type="similarity">
    <text evidence="1 6">Belongs to the universal ribosomal protein uS7 family.</text>
</comment>
<dbReference type="NCBIfam" id="TIGR01029">
    <property type="entry name" value="rpsG_bact"/>
    <property type="match status" value="1"/>
</dbReference>
<dbReference type="InterPro" id="IPR036823">
    <property type="entry name" value="Ribosomal_uS7_dom_sf"/>
</dbReference>
<evidence type="ECO:0000256" key="2">
    <source>
        <dbReference type="ARBA" id="ARBA00022730"/>
    </source>
</evidence>